<protein>
    <submittedName>
        <fullName evidence="1">Uncharacterized protein</fullName>
    </submittedName>
</protein>
<organism evidence="1 2">
    <name type="scientific">Kingella oralis ATCC 51147</name>
    <dbReference type="NCBI Taxonomy" id="629741"/>
    <lineage>
        <taxon>Bacteria</taxon>
        <taxon>Pseudomonadati</taxon>
        <taxon>Pseudomonadota</taxon>
        <taxon>Betaproteobacteria</taxon>
        <taxon>Neisseriales</taxon>
        <taxon>Neisseriaceae</taxon>
        <taxon>Kingella</taxon>
    </lineage>
</organism>
<evidence type="ECO:0000313" key="2">
    <source>
        <dbReference type="Proteomes" id="UP000003009"/>
    </source>
</evidence>
<proteinExistence type="predicted"/>
<dbReference type="STRING" id="629741.GCWU000324_02024"/>
<dbReference type="Proteomes" id="UP000003009">
    <property type="component" value="Unassembled WGS sequence"/>
</dbReference>
<gene>
    <name evidence="1" type="ORF">GCWU000324_02024</name>
</gene>
<name>C4GJ03_9NEIS</name>
<sequence length="62" mass="6820">MEMGGFLGHDFGSVWVLGCLWGMRWLRQPEKSVGQIKKRCRVCGITHAPLNATLLNGAHPTG</sequence>
<reference evidence="1" key="1">
    <citation type="submission" date="2009-04" db="EMBL/GenBank/DDBJ databases">
        <authorList>
            <person name="Weinstock G."/>
            <person name="Sodergren E."/>
            <person name="Clifton S."/>
            <person name="Fulton L."/>
            <person name="Fulton B."/>
            <person name="Courtney L."/>
            <person name="Fronick C."/>
            <person name="Harrison M."/>
            <person name="Strong C."/>
            <person name="Farmer C."/>
            <person name="Delahaunty K."/>
            <person name="Markovic C."/>
            <person name="Hall O."/>
            <person name="Minx P."/>
            <person name="Tomlinson C."/>
            <person name="Mitreva M."/>
            <person name="Nelson J."/>
            <person name="Hou S."/>
            <person name="Wollam A."/>
            <person name="Pepin K.H."/>
            <person name="Johnson M."/>
            <person name="Bhonagiri V."/>
            <person name="Nash W.E."/>
            <person name="Warren W."/>
            <person name="Chinwalla A."/>
            <person name="Mardis E.R."/>
            <person name="Wilson R.K."/>
        </authorList>
    </citation>
    <scope>NUCLEOTIDE SEQUENCE [LARGE SCALE GENOMIC DNA]</scope>
    <source>
        <strain evidence="1">ATCC 51147</strain>
    </source>
</reference>
<accession>C4GJ03</accession>
<keyword evidence="2" id="KW-1185">Reference proteome</keyword>
<dbReference type="HOGENOM" id="CLU_2898230_0_0_4"/>
<dbReference type="EMBL" id="ACJW02000003">
    <property type="protein sequence ID" value="EEP67774.1"/>
    <property type="molecule type" value="Genomic_DNA"/>
</dbReference>
<comment type="caution">
    <text evidence="1">The sequence shown here is derived from an EMBL/GenBank/DDBJ whole genome shotgun (WGS) entry which is preliminary data.</text>
</comment>
<evidence type="ECO:0000313" key="1">
    <source>
        <dbReference type="EMBL" id="EEP67774.1"/>
    </source>
</evidence>
<dbReference type="AlphaFoldDB" id="C4GJ03"/>